<dbReference type="EMBL" id="JABXXO010000005">
    <property type="protein sequence ID" value="KAF7777619.1"/>
    <property type="molecule type" value="Genomic_DNA"/>
</dbReference>
<dbReference type="AlphaFoldDB" id="A0A8H7F5B1"/>
<feature type="region of interest" description="Disordered" evidence="1">
    <location>
        <begin position="129"/>
        <end position="157"/>
    </location>
</feature>
<reference evidence="2 3" key="1">
    <citation type="journal article" name="Sci. Rep.">
        <title>Telomere-to-telomere assembled and centromere annotated genomes of the two main subspecies of the button mushroom Agaricus bisporus reveal especially polymorphic chromosome ends.</title>
        <authorList>
            <person name="Sonnenberg A.S.M."/>
            <person name="Sedaghat-Telgerd N."/>
            <person name="Lavrijssen B."/>
            <person name="Ohm R.A."/>
            <person name="Hendrickx P.M."/>
            <person name="Scholtmeijer K."/>
            <person name="Baars J.J.P."/>
            <person name="van Peer A."/>
        </authorList>
    </citation>
    <scope>NUCLEOTIDE SEQUENCE [LARGE SCALE GENOMIC DNA]</scope>
    <source>
        <strain evidence="2 3">H119_p4</strain>
    </source>
</reference>
<feature type="compositionally biased region" description="Acidic residues" evidence="1">
    <location>
        <begin position="146"/>
        <end position="157"/>
    </location>
</feature>
<gene>
    <name evidence="2" type="ORF">Agabi119p4_3691</name>
</gene>
<sequence>MDSENTSTPAHGIQYTGLAHSSSEVNPNLKETPPASIFTEKVLPLHANITHSPPNLLEDGESERVDDPGHIGTLTLVPCTFADGSLGWKGRRKVNVELLNIQPGEKAPVVDVALFVSAKVVNDKGVEASTSTRVGEAAGSGGAEGYESDNDDSSMIA</sequence>
<proteinExistence type="predicted"/>
<name>A0A8H7F5B1_AGABI</name>
<accession>A0A8H7F5B1</accession>
<protein>
    <submittedName>
        <fullName evidence="2">Uncharacterized protein</fullName>
    </submittedName>
</protein>
<comment type="caution">
    <text evidence="2">The sequence shown here is derived from an EMBL/GenBank/DDBJ whole genome shotgun (WGS) entry which is preliminary data.</text>
</comment>
<evidence type="ECO:0000256" key="1">
    <source>
        <dbReference type="SAM" id="MobiDB-lite"/>
    </source>
</evidence>
<evidence type="ECO:0000313" key="2">
    <source>
        <dbReference type="EMBL" id="KAF7777619.1"/>
    </source>
</evidence>
<feature type="region of interest" description="Disordered" evidence="1">
    <location>
        <begin position="49"/>
        <end position="69"/>
    </location>
</feature>
<dbReference type="Proteomes" id="UP000629468">
    <property type="component" value="Unassembled WGS sequence"/>
</dbReference>
<feature type="region of interest" description="Disordered" evidence="1">
    <location>
        <begin position="1"/>
        <end position="32"/>
    </location>
</feature>
<evidence type="ECO:0000313" key="3">
    <source>
        <dbReference type="Proteomes" id="UP000629468"/>
    </source>
</evidence>
<organism evidence="2 3">
    <name type="scientific">Agaricus bisporus var. burnettii</name>
    <dbReference type="NCBI Taxonomy" id="192524"/>
    <lineage>
        <taxon>Eukaryota</taxon>
        <taxon>Fungi</taxon>
        <taxon>Dikarya</taxon>
        <taxon>Basidiomycota</taxon>
        <taxon>Agaricomycotina</taxon>
        <taxon>Agaricomycetes</taxon>
        <taxon>Agaricomycetidae</taxon>
        <taxon>Agaricales</taxon>
        <taxon>Agaricineae</taxon>
        <taxon>Agaricaceae</taxon>
        <taxon>Agaricus</taxon>
    </lineage>
</organism>